<dbReference type="InterPro" id="IPR002048">
    <property type="entry name" value="EF_hand_dom"/>
</dbReference>
<dbReference type="EMBL" id="VOPW01000001">
    <property type="protein sequence ID" value="TXC67584.1"/>
    <property type="molecule type" value="Genomic_DNA"/>
</dbReference>
<name>A0A5C6U3Y0_9BURK</name>
<evidence type="ECO:0000313" key="2">
    <source>
        <dbReference type="EMBL" id="TXC67584.1"/>
    </source>
</evidence>
<evidence type="ECO:0000259" key="1">
    <source>
        <dbReference type="PROSITE" id="PS50222"/>
    </source>
</evidence>
<comment type="caution">
    <text evidence="2">The sequence shown here is derived from an EMBL/GenBank/DDBJ whole genome shotgun (WGS) entry which is preliminary data.</text>
</comment>
<dbReference type="PROSITE" id="PS50222">
    <property type="entry name" value="EF_HAND_2"/>
    <property type="match status" value="1"/>
</dbReference>
<gene>
    <name evidence="2" type="ORF">FSC37_20500</name>
</gene>
<dbReference type="Gene3D" id="1.10.238.10">
    <property type="entry name" value="EF-hand"/>
    <property type="match status" value="1"/>
</dbReference>
<dbReference type="Proteomes" id="UP000321832">
    <property type="component" value="Unassembled WGS sequence"/>
</dbReference>
<dbReference type="GO" id="GO:0005509">
    <property type="term" value="F:calcium ion binding"/>
    <property type="evidence" value="ECO:0007669"/>
    <property type="project" value="InterPro"/>
</dbReference>
<accession>A0A5C6U3Y0</accession>
<dbReference type="PROSITE" id="PS00018">
    <property type="entry name" value="EF_HAND_1"/>
    <property type="match status" value="1"/>
</dbReference>
<dbReference type="InterPro" id="IPR018247">
    <property type="entry name" value="EF_Hand_1_Ca_BS"/>
</dbReference>
<protein>
    <recommendedName>
        <fullName evidence="1">EF-hand domain-containing protein</fullName>
    </recommendedName>
</protein>
<keyword evidence="3" id="KW-1185">Reference proteome</keyword>
<dbReference type="AlphaFoldDB" id="A0A5C6U3Y0"/>
<reference evidence="2 3" key="1">
    <citation type="submission" date="2019-08" db="EMBL/GenBank/DDBJ databases">
        <authorList>
            <person name="Khan S.A."/>
            <person name="Jeon C.O."/>
            <person name="Jeong S.E."/>
        </authorList>
    </citation>
    <scope>NUCLEOTIDE SEQUENCE [LARGE SCALE GENOMIC DNA]</scope>
    <source>
        <strain evidence="3">IMCC1728</strain>
    </source>
</reference>
<feature type="domain" description="EF-hand" evidence="1">
    <location>
        <begin position="24"/>
        <end position="56"/>
    </location>
</feature>
<dbReference type="SUPFAM" id="SSF47473">
    <property type="entry name" value="EF-hand"/>
    <property type="match status" value="1"/>
</dbReference>
<sequence length="56" mass="5688">MAVEAAFAKADANGDGKITKVEAAKMPEIAAKFDALDKDKDGSLSLAEFAAGYPAG</sequence>
<dbReference type="Pfam" id="PF13202">
    <property type="entry name" value="EF-hand_5"/>
    <property type="match status" value="2"/>
</dbReference>
<evidence type="ECO:0000313" key="3">
    <source>
        <dbReference type="Proteomes" id="UP000321832"/>
    </source>
</evidence>
<dbReference type="InterPro" id="IPR011992">
    <property type="entry name" value="EF-hand-dom_pair"/>
</dbReference>
<proteinExistence type="predicted"/>
<organism evidence="2 3">
    <name type="scientific">Piscinibacter aquaticus</name>
    <dbReference type="NCBI Taxonomy" id="392597"/>
    <lineage>
        <taxon>Bacteria</taxon>
        <taxon>Pseudomonadati</taxon>
        <taxon>Pseudomonadota</taxon>
        <taxon>Betaproteobacteria</taxon>
        <taxon>Burkholderiales</taxon>
        <taxon>Sphaerotilaceae</taxon>
        <taxon>Piscinibacter</taxon>
    </lineage>
</organism>